<reference evidence="1" key="1">
    <citation type="submission" date="2014-09" db="EMBL/GenBank/DDBJ databases">
        <authorList>
            <person name="Magalhaes I.L.F."/>
            <person name="Oliveira U."/>
            <person name="Santos F.R."/>
            <person name="Vidigal T.H.D.A."/>
            <person name="Brescovit A.D."/>
            <person name="Santos A.J."/>
        </authorList>
    </citation>
    <scope>NUCLEOTIDE SEQUENCE</scope>
    <source>
        <tissue evidence="1">Shoot tissue taken approximately 20 cm above the soil surface</tissue>
    </source>
</reference>
<evidence type="ECO:0000313" key="1">
    <source>
        <dbReference type="EMBL" id="JAD55645.1"/>
    </source>
</evidence>
<dbReference type="EMBL" id="GBRH01242250">
    <property type="protein sequence ID" value="JAD55645.1"/>
    <property type="molecule type" value="Transcribed_RNA"/>
</dbReference>
<name>A0A0A9B3C6_ARUDO</name>
<reference evidence="1" key="2">
    <citation type="journal article" date="2015" name="Data Brief">
        <title>Shoot transcriptome of the giant reed, Arundo donax.</title>
        <authorList>
            <person name="Barrero R.A."/>
            <person name="Guerrero F.D."/>
            <person name="Moolhuijzen P."/>
            <person name="Goolsby J.A."/>
            <person name="Tidwell J."/>
            <person name="Bellgard S.E."/>
            <person name="Bellgard M.I."/>
        </authorList>
    </citation>
    <scope>NUCLEOTIDE SEQUENCE</scope>
    <source>
        <tissue evidence="1">Shoot tissue taken approximately 20 cm above the soil surface</tissue>
    </source>
</reference>
<accession>A0A0A9B3C6</accession>
<protein>
    <submittedName>
        <fullName evidence="1">Uncharacterized protein</fullName>
    </submittedName>
</protein>
<dbReference type="AlphaFoldDB" id="A0A0A9B3C6"/>
<organism evidence="1">
    <name type="scientific">Arundo donax</name>
    <name type="common">Giant reed</name>
    <name type="synonym">Donax arundinaceus</name>
    <dbReference type="NCBI Taxonomy" id="35708"/>
    <lineage>
        <taxon>Eukaryota</taxon>
        <taxon>Viridiplantae</taxon>
        <taxon>Streptophyta</taxon>
        <taxon>Embryophyta</taxon>
        <taxon>Tracheophyta</taxon>
        <taxon>Spermatophyta</taxon>
        <taxon>Magnoliopsida</taxon>
        <taxon>Liliopsida</taxon>
        <taxon>Poales</taxon>
        <taxon>Poaceae</taxon>
        <taxon>PACMAD clade</taxon>
        <taxon>Arundinoideae</taxon>
        <taxon>Arundineae</taxon>
        <taxon>Arundo</taxon>
    </lineage>
</organism>
<sequence>MECRRAGAITRLLPKKGLKFS</sequence>
<proteinExistence type="predicted"/>